<dbReference type="Proteomes" id="UP000515123">
    <property type="component" value="Linkage group 22"/>
</dbReference>
<keyword evidence="2" id="KW-0472">Membrane</keyword>
<keyword evidence="2" id="KW-1133">Transmembrane helix</keyword>
<evidence type="ECO:0000313" key="4">
    <source>
        <dbReference type="RefSeq" id="XP_020113119.1"/>
    </source>
</evidence>
<reference evidence="3" key="1">
    <citation type="journal article" date="2015" name="Nat. Genet.">
        <title>The pineapple genome and the evolution of CAM photosynthesis.</title>
        <authorList>
            <person name="Ming R."/>
            <person name="VanBuren R."/>
            <person name="Wai C.M."/>
            <person name="Tang H."/>
            <person name="Schatz M.C."/>
            <person name="Bowers J.E."/>
            <person name="Lyons E."/>
            <person name="Wang M.L."/>
            <person name="Chen J."/>
            <person name="Biggers E."/>
            <person name="Zhang J."/>
            <person name="Huang L."/>
            <person name="Zhang L."/>
            <person name="Miao W."/>
            <person name="Zhang J."/>
            <person name="Ye Z."/>
            <person name="Miao C."/>
            <person name="Lin Z."/>
            <person name="Wang H."/>
            <person name="Zhou H."/>
            <person name="Yim W.C."/>
            <person name="Priest H.D."/>
            <person name="Zheng C."/>
            <person name="Woodhouse M."/>
            <person name="Edger P.P."/>
            <person name="Guyot R."/>
            <person name="Guo H.B."/>
            <person name="Guo H."/>
            <person name="Zheng G."/>
            <person name="Singh R."/>
            <person name="Sharma A."/>
            <person name="Min X."/>
            <person name="Zheng Y."/>
            <person name="Lee H."/>
            <person name="Gurtowski J."/>
            <person name="Sedlazeck F.J."/>
            <person name="Harkess A."/>
            <person name="McKain M.R."/>
            <person name="Liao Z."/>
            <person name="Fang J."/>
            <person name="Liu J."/>
            <person name="Zhang X."/>
            <person name="Zhang Q."/>
            <person name="Hu W."/>
            <person name="Qin Y."/>
            <person name="Wang K."/>
            <person name="Chen L.Y."/>
            <person name="Shirley N."/>
            <person name="Lin Y.R."/>
            <person name="Liu L.Y."/>
            <person name="Hernandez A.G."/>
            <person name="Wright C.L."/>
            <person name="Bulone V."/>
            <person name="Tuskan G.A."/>
            <person name="Heath K."/>
            <person name="Zee F."/>
            <person name="Moore P.H."/>
            <person name="Sunkar R."/>
            <person name="Leebens-Mack J.H."/>
            <person name="Mockler T."/>
            <person name="Bennetzen J.L."/>
            <person name="Freeling M."/>
            <person name="Sankoff D."/>
            <person name="Paterson A.H."/>
            <person name="Zhu X."/>
            <person name="Yang X."/>
            <person name="Smith J.A."/>
            <person name="Cushman J.C."/>
            <person name="Paull R.E."/>
            <person name="Yu Q."/>
        </authorList>
    </citation>
    <scope>NUCLEOTIDE SEQUENCE [LARGE SCALE GENOMIC DNA]</scope>
    <source>
        <strain evidence="3">cv. F153</strain>
    </source>
</reference>
<feature type="transmembrane region" description="Helical" evidence="2">
    <location>
        <begin position="288"/>
        <end position="308"/>
    </location>
</feature>
<protein>
    <submittedName>
        <fullName evidence="4">Uncharacterized protein LOC109727405</fullName>
    </submittedName>
</protein>
<evidence type="ECO:0000256" key="1">
    <source>
        <dbReference type="SAM" id="MobiDB-lite"/>
    </source>
</evidence>
<organism evidence="3 4">
    <name type="scientific">Ananas comosus</name>
    <name type="common">Pineapple</name>
    <name type="synonym">Ananas ananas</name>
    <dbReference type="NCBI Taxonomy" id="4615"/>
    <lineage>
        <taxon>Eukaryota</taxon>
        <taxon>Viridiplantae</taxon>
        <taxon>Streptophyta</taxon>
        <taxon>Embryophyta</taxon>
        <taxon>Tracheophyta</taxon>
        <taxon>Spermatophyta</taxon>
        <taxon>Magnoliopsida</taxon>
        <taxon>Liliopsida</taxon>
        <taxon>Poales</taxon>
        <taxon>Bromeliaceae</taxon>
        <taxon>Bromelioideae</taxon>
        <taxon>Ananas</taxon>
    </lineage>
</organism>
<dbReference type="GeneID" id="109727405"/>
<dbReference type="RefSeq" id="XP_020113119.1">
    <property type="nucleotide sequence ID" value="XM_020257530.1"/>
</dbReference>
<evidence type="ECO:0000313" key="3">
    <source>
        <dbReference type="Proteomes" id="UP000515123"/>
    </source>
</evidence>
<reference evidence="4" key="2">
    <citation type="submission" date="2025-08" db="UniProtKB">
        <authorList>
            <consortium name="RefSeq"/>
        </authorList>
    </citation>
    <scope>IDENTIFICATION</scope>
    <source>
        <tissue evidence="4">Leaf</tissue>
    </source>
</reference>
<name>A0A6P5GZ32_ANACO</name>
<accession>A0A6P5GZ32</accession>
<gene>
    <name evidence="4" type="primary">LOC109727405</name>
</gene>
<dbReference type="PANTHER" id="PTHR33625:SF3">
    <property type="entry name" value="OS04G0550700 PROTEIN"/>
    <property type="match status" value="1"/>
</dbReference>
<dbReference type="PANTHER" id="PTHR33625">
    <property type="entry name" value="OS08G0179900 PROTEIN"/>
    <property type="match status" value="1"/>
</dbReference>
<keyword evidence="3" id="KW-1185">Reference proteome</keyword>
<sequence>MLRPTAHTAGAVRPPANSRRSLPPISYSSSPSLLLSSPPPPSSISSASVPPLRPIRELRDCSGESASEEGGGEFERSPAYFLLGPVPSEAEAEAAVAALNRIYNSVGLANDGLPSTLNKNVADQASISATMPVSSETMGRSSPADQVSNKIELPRQLPANHPLRFNGLNIVQSQGLDRIRNSFRLMQVNPSVQRMVVSLSTDKAVWDAVMKNEAVQQLKQHFLAAGGNEVRIFDEDADIITNILKWILENTKAKIWELIDKIIHLVNELFFSRENAGKQEGWDILSDVVGSAFMLTVMVFLVVIVTRFDGA</sequence>
<feature type="region of interest" description="Disordered" evidence="1">
    <location>
        <begin position="1"/>
        <end position="53"/>
    </location>
</feature>
<proteinExistence type="predicted"/>
<keyword evidence="2" id="KW-0812">Transmembrane</keyword>
<feature type="compositionally biased region" description="Low complexity" evidence="1">
    <location>
        <begin position="21"/>
        <end position="36"/>
    </location>
</feature>
<evidence type="ECO:0000256" key="2">
    <source>
        <dbReference type="SAM" id="Phobius"/>
    </source>
</evidence>
<dbReference type="AlphaFoldDB" id="A0A6P5GZ32"/>
<dbReference type="OrthoDB" id="737041at2759"/>